<feature type="domain" description="DUF6534" evidence="3">
    <location>
        <begin position="203"/>
        <end position="294"/>
    </location>
</feature>
<dbReference type="InterPro" id="IPR045339">
    <property type="entry name" value="DUF6534"/>
</dbReference>
<protein>
    <recommendedName>
        <fullName evidence="3">DUF6534 domain-containing protein</fullName>
    </recommendedName>
</protein>
<sequence>MVVPVGVTSYYLPRIYFLAGLEKAPVRQFNEIMFFIQAAVWGLTFSQICQYFFNYMDDPCALKVFAGLLWCLDAAHQFLTTYIVTSIFLNGRIVNMFSTWDLLFFNLAFFSIALVSVMGQSFYIYQSYRVSSKTGYLRGRRSLLLPMILAPFILFQFVLPSVLFHNTTSFAGVDFYKPSESVIDKFRLQQDILQATLSVNTGVNLVIFLALAFHLRRLYFGPAQSLTFERELSLLWRVSLFTVNTGFWVLLYSALSLIAFCLLRVNSTYIVLHFHCLSAFYCTSILANLNARDYLRPTGDHAYLPAPKKRSIPGLTGVQINTIRLEPLDFRRTRDGEKSIEIMSANSLTPSSETKSFSTEEMKIEVDEK</sequence>
<dbReference type="Pfam" id="PF20152">
    <property type="entry name" value="DUF6534"/>
    <property type="match status" value="1"/>
</dbReference>
<feature type="transmembrane region" description="Helical" evidence="2">
    <location>
        <begin position="102"/>
        <end position="123"/>
    </location>
</feature>
<comment type="caution">
    <text evidence="4">The sequence shown here is derived from an EMBL/GenBank/DDBJ whole genome shotgun (WGS) entry which is preliminary data.</text>
</comment>
<feature type="transmembrane region" description="Helical" evidence="2">
    <location>
        <begin position="192"/>
        <end position="213"/>
    </location>
</feature>
<keyword evidence="5" id="KW-1185">Reference proteome</keyword>
<dbReference type="EMBL" id="NHYE01005375">
    <property type="protein sequence ID" value="PPQ73922.1"/>
    <property type="molecule type" value="Genomic_DNA"/>
</dbReference>
<organism evidence="4 5">
    <name type="scientific">Gymnopilus dilepis</name>
    <dbReference type="NCBI Taxonomy" id="231916"/>
    <lineage>
        <taxon>Eukaryota</taxon>
        <taxon>Fungi</taxon>
        <taxon>Dikarya</taxon>
        <taxon>Basidiomycota</taxon>
        <taxon>Agaricomycotina</taxon>
        <taxon>Agaricomycetes</taxon>
        <taxon>Agaricomycetidae</taxon>
        <taxon>Agaricales</taxon>
        <taxon>Agaricineae</taxon>
        <taxon>Hymenogastraceae</taxon>
        <taxon>Gymnopilus</taxon>
    </lineage>
</organism>
<dbReference type="AlphaFoldDB" id="A0A409W612"/>
<evidence type="ECO:0000259" key="3">
    <source>
        <dbReference type="Pfam" id="PF20152"/>
    </source>
</evidence>
<feature type="transmembrane region" description="Helical" evidence="2">
    <location>
        <begin position="32"/>
        <end position="53"/>
    </location>
</feature>
<keyword evidence="2" id="KW-1133">Transmembrane helix</keyword>
<feature type="compositionally biased region" description="Basic and acidic residues" evidence="1">
    <location>
        <begin position="358"/>
        <end position="369"/>
    </location>
</feature>
<evidence type="ECO:0000313" key="5">
    <source>
        <dbReference type="Proteomes" id="UP000284706"/>
    </source>
</evidence>
<accession>A0A409W612</accession>
<feature type="transmembrane region" description="Helical" evidence="2">
    <location>
        <begin position="65"/>
        <end position="90"/>
    </location>
</feature>
<reference evidence="4 5" key="1">
    <citation type="journal article" date="2018" name="Evol. Lett.">
        <title>Horizontal gene cluster transfer increased hallucinogenic mushroom diversity.</title>
        <authorList>
            <person name="Reynolds H.T."/>
            <person name="Vijayakumar V."/>
            <person name="Gluck-Thaler E."/>
            <person name="Korotkin H.B."/>
            <person name="Matheny P.B."/>
            <person name="Slot J.C."/>
        </authorList>
    </citation>
    <scope>NUCLEOTIDE SEQUENCE [LARGE SCALE GENOMIC DNA]</scope>
    <source>
        <strain evidence="4 5">SRW20</strain>
    </source>
</reference>
<gene>
    <name evidence="4" type="ORF">CVT26_006548</name>
</gene>
<feature type="compositionally biased region" description="Polar residues" evidence="1">
    <location>
        <begin position="346"/>
        <end position="357"/>
    </location>
</feature>
<feature type="region of interest" description="Disordered" evidence="1">
    <location>
        <begin position="346"/>
        <end position="369"/>
    </location>
</feature>
<feature type="transmembrane region" description="Helical" evidence="2">
    <location>
        <begin position="234"/>
        <end position="263"/>
    </location>
</feature>
<dbReference type="InParanoid" id="A0A409W612"/>
<dbReference type="OrthoDB" id="3005290at2759"/>
<keyword evidence="2" id="KW-0472">Membrane</keyword>
<proteinExistence type="predicted"/>
<name>A0A409W612_9AGAR</name>
<evidence type="ECO:0000313" key="4">
    <source>
        <dbReference type="EMBL" id="PPQ73922.1"/>
    </source>
</evidence>
<dbReference type="Proteomes" id="UP000284706">
    <property type="component" value="Unassembled WGS sequence"/>
</dbReference>
<feature type="transmembrane region" description="Helical" evidence="2">
    <location>
        <begin position="269"/>
        <end position="289"/>
    </location>
</feature>
<evidence type="ECO:0000256" key="2">
    <source>
        <dbReference type="SAM" id="Phobius"/>
    </source>
</evidence>
<keyword evidence="2" id="KW-0812">Transmembrane</keyword>
<feature type="transmembrane region" description="Helical" evidence="2">
    <location>
        <begin position="143"/>
        <end position="164"/>
    </location>
</feature>
<evidence type="ECO:0000256" key="1">
    <source>
        <dbReference type="SAM" id="MobiDB-lite"/>
    </source>
</evidence>